<keyword evidence="1" id="KW-0175">Coiled coil</keyword>
<accession>A0A4V2SDY6</accession>
<sequence length="524" mass="58920">MKKSLWYTRMGVGMIIASMLLSGCQQNPDSSIVVNKDMDHLIEEAKKSDESSVDMAHIADAYETYQTTLSDESLGVTVNVDAKVDIPEVEQMSIFRVRQQKISQEFLDKIIGELAQGQTLYDAGVTLNTRTRKVVEEEISGLKAEIENIKANYGEEEVETYMPDYQQDIDALQSEYENAPAEIVWEGNESDGLLHSVAEMVEKEGGEEFYQWEYSLNPKGEVYYGANDGENGDYMSVFVQNNEERGNCLRYRRGKRGYDFTATAIVPSTVFDNIATGVWPADEDRAAECASAMYGGQVELVEFTDEPTTISENEARETADMFLKNVGLDDTYRYYEGGLYSEVRDIRVGDDTETKGYRKLYIFRYMRYADGVFVTFDAKSKHEEGWNGDDYVKKDLPVECVEIRVNDSGIVGFDYNAPLEVTETVVDKSNLKSFDEIKDTFEKMVTIANAKSDSESDSGVTVQIDRVVLGYARISEADSYDTGLLVPVWDFEGKVTNEYGQENAGSIMTINAIDSSIIDRSLGY</sequence>
<gene>
    <name evidence="2" type="ORF">EV212_102101</name>
</gene>
<feature type="coiled-coil region" evidence="1">
    <location>
        <begin position="132"/>
        <end position="159"/>
    </location>
</feature>
<dbReference type="AlphaFoldDB" id="A0A4V2SDY6"/>
<organism evidence="2 3">
    <name type="scientific">Frisingicoccus caecimuris</name>
    <dbReference type="NCBI Taxonomy" id="1796636"/>
    <lineage>
        <taxon>Bacteria</taxon>
        <taxon>Bacillati</taxon>
        <taxon>Bacillota</taxon>
        <taxon>Clostridia</taxon>
        <taxon>Lachnospirales</taxon>
        <taxon>Lachnospiraceae</taxon>
        <taxon>Frisingicoccus</taxon>
    </lineage>
</organism>
<dbReference type="RefSeq" id="WP_132088568.1">
    <property type="nucleotide sequence ID" value="NZ_JANKAQ010000001.1"/>
</dbReference>
<keyword evidence="3" id="KW-1185">Reference proteome</keyword>
<comment type="caution">
    <text evidence="2">The sequence shown here is derived from an EMBL/GenBank/DDBJ whole genome shotgun (WGS) entry which is preliminary data.</text>
</comment>
<protein>
    <submittedName>
        <fullName evidence="2">Uncharacterized protein</fullName>
    </submittedName>
</protein>
<evidence type="ECO:0000313" key="3">
    <source>
        <dbReference type="Proteomes" id="UP000295711"/>
    </source>
</evidence>
<dbReference type="OrthoDB" id="1826321at2"/>
<evidence type="ECO:0000313" key="2">
    <source>
        <dbReference type="EMBL" id="TCO85786.1"/>
    </source>
</evidence>
<reference evidence="2 3" key="1">
    <citation type="submission" date="2019-03" db="EMBL/GenBank/DDBJ databases">
        <title>Genomic Encyclopedia of Type Strains, Phase IV (KMG-IV): sequencing the most valuable type-strain genomes for metagenomic binning, comparative biology and taxonomic classification.</title>
        <authorList>
            <person name="Goeker M."/>
        </authorList>
    </citation>
    <scope>NUCLEOTIDE SEQUENCE [LARGE SCALE GENOMIC DNA]</scope>
    <source>
        <strain evidence="2 3">DSM 28559</strain>
    </source>
</reference>
<dbReference type="Pfam" id="PF19499">
    <property type="entry name" value="DUF6034"/>
    <property type="match status" value="2"/>
</dbReference>
<proteinExistence type="predicted"/>
<dbReference type="PROSITE" id="PS51257">
    <property type="entry name" value="PROKAR_LIPOPROTEIN"/>
    <property type="match status" value="1"/>
</dbReference>
<dbReference type="Proteomes" id="UP000295711">
    <property type="component" value="Unassembled WGS sequence"/>
</dbReference>
<dbReference type="InterPro" id="IPR046098">
    <property type="entry name" value="DUF6034"/>
</dbReference>
<name>A0A4V2SDY6_9FIRM</name>
<evidence type="ECO:0000256" key="1">
    <source>
        <dbReference type="SAM" id="Coils"/>
    </source>
</evidence>
<dbReference type="EMBL" id="SLXA01000002">
    <property type="protein sequence ID" value="TCO85786.1"/>
    <property type="molecule type" value="Genomic_DNA"/>
</dbReference>